<dbReference type="PANTHER" id="PTHR43976:SF16">
    <property type="entry name" value="SHORT-CHAIN DEHYDROGENASE_REDUCTASE FAMILY PROTEIN"/>
    <property type="match status" value="1"/>
</dbReference>
<evidence type="ECO:0000256" key="1">
    <source>
        <dbReference type="ARBA" id="ARBA00006484"/>
    </source>
</evidence>
<dbReference type="PRINTS" id="PR00080">
    <property type="entry name" value="SDRFAMILY"/>
</dbReference>
<sequence length="290" mass="31155">MKTSKVVLVTGASSGIGQATATLLARKGYRVFGTSRDGKGPPGAPYAMRQLELSSATSVEYCVRSVLEAAGRIDVLFNNAGFGVVGAVEETSLEEAQAQLEVFLFGVHRTTRAVLPAMRAQRSGRIINMSSAASTLAIPFAGLYSAGKYAMAGFSEALRREVQGFGVWVSYLEATTIRTQAADEVRIAAQRIADYAPLRDRVIEDFRSAIRHGKDPERVARTVLRVIEAKRPKLVYRVDTASKLLPIAKALAPQRTWDALFGLYGRARGGVGGPRGASAPAPRGWEVEPS</sequence>
<proteinExistence type="inferred from homology"/>
<dbReference type="eggNOG" id="COG0300">
    <property type="taxonomic scope" value="Bacteria"/>
</dbReference>
<dbReference type="Gene3D" id="3.40.50.720">
    <property type="entry name" value="NAD(P)-binding Rossmann-like Domain"/>
    <property type="match status" value="1"/>
</dbReference>
<dbReference type="Pfam" id="PF00106">
    <property type="entry name" value="adh_short"/>
    <property type="match status" value="1"/>
</dbReference>
<evidence type="ECO:0000256" key="2">
    <source>
        <dbReference type="ARBA" id="ARBA00023002"/>
    </source>
</evidence>
<organism evidence="4 5">
    <name type="scientific">Truepera radiovictrix (strain DSM 17093 / CIP 108686 / LMG 22925 / RQ-24)</name>
    <dbReference type="NCBI Taxonomy" id="649638"/>
    <lineage>
        <taxon>Bacteria</taxon>
        <taxon>Thermotogati</taxon>
        <taxon>Deinococcota</taxon>
        <taxon>Deinococci</taxon>
        <taxon>Trueperales</taxon>
        <taxon>Trueperaceae</taxon>
        <taxon>Truepera</taxon>
    </lineage>
</organism>
<evidence type="ECO:0000313" key="5">
    <source>
        <dbReference type="Proteomes" id="UP000000379"/>
    </source>
</evidence>
<dbReference type="EMBL" id="CP002049">
    <property type="protein sequence ID" value="ADI14105.1"/>
    <property type="molecule type" value="Genomic_DNA"/>
</dbReference>
<dbReference type="OrthoDB" id="9775296at2"/>
<dbReference type="InterPro" id="IPR036291">
    <property type="entry name" value="NAD(P)-bd_dom_sf"/>
</dbReference>
<dbReference type="KEGG" id="tra:Trad_0976"/>
<protein>
    <submittedName>
        <fullName evidence="4">Short-chain dehydrogenase/reductase SDR</fullName>
    </submittedName>
</protein>
<keyword evidence="5" id="KW-1185">Reference proteome</keyword>
<evidence type="ECO:0000313" key="4">
    <source>
        <dbReference type="EMBL" id="ADI14105.1"/>
    </source>
</evidence>
<dbReference type="GO" id="GO:0016491">
    <property type="term" value="F:oxidoreductase activity"/>
    <property type="evidence" value="ECO:0007669"/>
    <property type="project" value="UniProtKB-KW"/>
</dbReference>
<dbReference type="SUPFAM" id="SSF51735">
    <property type="entry name" value="NAD(P)-binding Rossmann-fold domains"/>
    <property type="match status" value="1"/>
</dbReference>
<dbReference type="STRING" id="649638.Trad_0976"/>
<reference evidence="4 5" key="2">
    <citation type="journal article" date="2011" name="Stand. Genomic Sci.">
        <title>Complete genome sequence of Truepera radiovictrix type strain (RQ-24).</title>
        <authorList>
            <person name="Ivanova N."/>
            <person name="Rohde C."/>
            <person name="Munk C."/>
            <person name="Nolan M."/>
            <person name="Lucas S."/>
            <person name="Del Rio T.G."/>
            <person name="Tice H."/>
            <person name="Deshpande S."/>
            <person name="Cheng J.F."/>
            <person name="Tapia R."/>
            <person name="Han C."/>
            <person name="Goodwin L."/>
            <person name="Pitluck S."/>
            <person name="Liolios K."/>
            <person name="Mavromatis K."/>
            <person name="Mikhailova N."/>
            <person name="Pati A."/>
            <person name="Chen A."/>
            <person name="Palaniappan K."/>
            <person name="Land M."/>
            <person name="Hauser L."/>
            <person name="Chang Y.J."/>
            <person name="Jeffries C.D."/>
            <person name="Brambilla E."/>
            <person name="Rohde M."/>
            <person name="Goker M."/>
            <person name="Tindall B.J."/>
            <person name="Woyke T."/>
            <person name="Bristow J."/>
            <person name="Eisen J.A."/>
            <person name="Markowitz V."/>
            <person name="Hugenholtz P."/>
            <person name="Kyrpides N.C."/>
            <person name="Klenk H.P."/>
            <person name="Lapidus A."/>
        </authorList>
    </citation>
    <scope>NUCLEOTIDE SEQUENCE [LARGE SCALE GENOMIC DNA]</scope>
    <source>
        <strain evidence="5">DSM 17093 / CIP 108686 / LMG 22925 / RQ-24</strain>
    </source>
</reference>
<gene>
    <name evidence="4" type="ordered locus">Trad_0976</name>
</gene>
<accession>D7CUW4</accession>
<comment type="similarity">
    <text evidence="1 3">Belongs to the short-chain dehydrogenases/reductases (SDR) family.</text>
</comment>
<dbReference type="PRINTS" id="PR00081">
    <property type="entry name" value="GDHRDH"/>
</dbReference>
<dbReference type="Proteomes" id="UP000000379">
    <property type="component" value="Chromosome"/>
</dbReference>
<keyword evidence="2" id="KW-0560">Oxidoreductase</keyword>
<dbReference type="RefSeq" id="WP_013177476.1">
    <property type="nucleotide sequence ID" value="NC_014221.1"/>
</dbReference>
<dbReference type="InterPro" id="IPR020904">
    <property type="entry name" value="Sc_DH/Rdtase_CS"/>
</dbReference>
<dbReference type="HOGENOM" id="CLU_010194_2_9_0"/>
<reference evidence="5" key="1">
    <citation type="submission" date="2010-05" db="EMBL/GenBank/DDBJ databases">
        <title>The complete genome of Truepera radiovictris DSM 17093.</title>
        <authorList>
            <consortium name="US DOE Joint Genome Institute (JGI-PGF)"/>
            <person name="Lucas S."/>
            <person name="Copeland A."/>
            <person name="Lapidus A."/>
            <person name="Glavina del Rio T."/>
            <person name="Dalin E."/>
            <person name="Tice H."/>
            <person name="Bruce D."/>
            <person name="Goodwin L."/>
            <person name="Pitluck S."/>
            <person name="Kyrpides N."/>
            <person name="Mavromatis K."/>
            <person name="Ovchinnikova G."/>
            <person name="Munk A.C."/>
            <person name="Detter J.C."/>
            <person name="Han C."/>
            <person name="Tapia R."/>
            <person name="Land M."/>
            <person name="Hauser L."/>
            <person name="Markowitz V."/>
            <person name="Cheng J.-F."/>
            <person name="Hugenholtz P."/>
            <person name="Woyke T."/>
            <person name="Wu D."/>
            <person name="Tindall B."/>
            <person name="Pomrenke H.G."/>
            <person name="Brambilla E."/>
            <person name="Klenk H.-P."/>
            <person name="Eisen J.A."/>
        </authorList>
    </citation>
    <scope>NUCLEOTIDE SEQUENCE [LARGE SCALE GENOMIC DNA]</scope>
    <source>
        <strain evidence="5">DSM 17093 / CIP 108686 / LMG 22925 / RQ-24</strain>
    </source>
</reference>
<dbReference type="InterPro" id="IPR002347">
    <property type="entry name" value="SDR_fam"/>
</dbReference>
<evidence type="ECO:0000256" key="3">
    <source>
        <dbReference type="RuleBase" id="RU000363"/>
    </source>
</evidence>
<dbReference type="AlphaFoldDB" id="D7CUW4"/>
<dbReference type="PROSITE" id="PS00061">
    <property type="entry name" value="ADH_SHORT"/>
    <property type="match status" value="1"/>
</dbReference>
<dbReference type="PANTHER" id="PTHR43976">
    <property type="entry name" value="SHORT CHAIN DEHYDROGENASE"/>
    <property type="match status" value="1"/>
</dbReference>
<name>D7CUW4_TRURR</name>
<dbReference type="CDD" id="cd05374">
    <property type="entry name" value="17beta-HSD-like_SDR_c"/>
    <property type="match status" value="1"/>
</dbReference>
<dbReference type="InterPro" id="IPR051911">
    <property type="entry name" value="SDR_oxidoreductase"/>
</dbReference>